<evidence type="ECO:0000256" key="11">
    <source>
        <dbReference type="ARBA" id="ARBA00023317"/>
    </source>
</evidence>
<evidence type="ECO:0000256" key="3">
    <source>
        <dbReference type="ARBA" id="ARBA00012243"/>
    </source>
</evidence>
<keyword evidence="5" id="KW-0210">Decarboxylase</keyword>
<evidence type="ECO:0000256" key="9">
    <source>
        <dbReference type="ARBA" id="ARBA00023239"/>
    </source>
</evidence>
<dbReference type="EMBL" id="QFQP01000004">
    <property type="protein sequence ID" value="PZR16108.1"/>
    <property type="molecule type" value="Genomic_DNA"/>
</dbReference>
<evidence type="ECO:0000256" key="6">
    <source>
        <dbReference type="ARBA" id="ARBA00023098"/>
    </source>
</evidence>
<dbReference type="InterPro" id="IPR033177">
    <property type="entry name" value="PSD-B"/>
</dbReference>
<keyword evidence="10" id="KW-1208">Phospholipid metabolism</keyword>
<evidence type="ECO:0000256" key="2">
    <source>
        <dbReference type="ARBA" id="ARBA00005189"/>
    </source>
</evidence>
<keyword evidence="7" id="KW-0865">Zymogen</keyword>
<evidence type="ECO:0000256" key="7">
    <source>
        <dbReference type="ARBA" id="ARBA00023145"/>
    </source>
</evidence>
<sequence>MRDQTFMTLMRLLPKSALSTAVGKATRAPAPASLHHAAIRFFAKQYDVNTEEMEGTIEDYPTFGSFFTRKLKPGRRTIDMTENVVASPVDAHVSQAGTIERGACLQAKGISFPVDKLLGDARRALDFEGGSFATLYLSPRDYHRFHSPLPGTITGYHYLPGEFWPVNAASVRTKDALFAINERLVTYLDTPAGPCAYIAVGATCVARIHAAYDELLTHQGQGAKGHTYSKPIAIEKGGEIGMFEMGSTVIMLFAKGRVTWDPSLVPDAPVVLGQKIGTFT</sequence>
<keyword evidence="9" id="KW-0456">Lyase</keyword>
<dbReference type="InterPro" id="IPR003817">
    <property type="entry name" value="PS_Dcarbxylase"/>
</dbReference>
<dbReference type="AlphaFoldDB" id="A0A2W5V414"/>
<dbReference type="GO" id="GO:0004609">
    <property type="term" value="F:phosphatidylserine decarboxylase activity"/>
    <property type="evidence" value="ECO:0007669"/>
    <property type="project" value="UniProtKB-EC"/>
</dbReference>
<comment type="pathway">
    <text evidence="2">Lipid metabolism.</text>
</comment>
<evidence type="ECO:0000256" key="8">
    <source>
        <dbReference type="ARBA" id="ARBA00023209"/>
    </source>
</evidence>
<evidence type="ECO:0000256" key="12">
    <source>
        <dbReference type="ARBA" id="ARBA00024326"/>
    </source>
</evidence>
<reference evidence="13 14" key="1">
    <citation type="submission" date="2017-08" db="EMBL/GenBank/DDBJ databases">
        <title>Infants hospitalized years apart are colonized by the same room-sourced microbial strains.</title>
        <authorList>
            <person name="Brooks B."/>
            <person name="Olm M.R."/>
            <person name="Firek B.A."/>
            <person name="Baker R."/>
            <person name="Thomas B.C."/>
            <person name="Morowitz M.J."/>
            <person name="Banfield J.F."/>
        </authorList>
    </citation>
    <scope>NUCLEOTIDE SEQUENCE [LARGE SCALE GENOMIC DNA]</scope>
    <source>
        <strain evidence="13">S2_003_000_R2_14</strain>
    </source>
</reference>
<name>A0A2W5V414_9BACT</name>
<dbReference type="UniPathway" id="UPA00558"/>
<evidence type="ECO:0000313" key="13">
    <source>
        <dbReference type="EMBL" id="PZR16108.1"/>
    </source>
</evidence>
<evidence type="ECO:0000313" key="14">
    <source>
        <dbReference type="Proteomes" id="UP000249061"/>
    </source>
</evidence>
<dbReference type="PANTHER" id="PTHR10067">
    <property type="entry name" value="PHOSPHATIDYLSERINE DECARBOXYLASE"/>
    <property type="match status" value="1"/>
</dbReference>
<dbReference type="GO" id="GO:0006646">
    <property type="term" value="P:phosphatidylethanolamine biosynthetic process"/>
    <property type="evidence" value="ECO:0007669"/>
    <property type="project" value="UniProtKB-UniPathway"/>
</dbReference>
<comment type="cofactor">
    <cofactor evidence="1">
        <name>pyruvate</name>
        <dbReference type="ChEBI" id="CHEBI:15361"/>
    </cofactor>
</comment>
<keyword evidence="11" id="KW-0670">Pyruvate</keyword>
<dbReference type="PANTHER" id="PTHR10067:SF6">
    <property type="entry name" value="PHOSPHATIDYLSERINE DECARBOXYLASE PROENZYME, MITOCHONDRIAL"/>
    <property type="match status" value="1"/>
</dbReference>
<accession>A0A2W5V414</accession>
<evidence type="ECO:0000256" key="5">
    <source>
        <dbReference type="ARBA" id="ARBA00022793"/>
    </source>
</evidence>
<keyword evidence="6" id="KW-0443">Lipid metabolism</keyword>
<dbReference type="Proteomes" id="UP000249061">
    <property type="component" value="Unassembled WGS sequence"/>
</dbReference>
<protein>
    <recommendedName>
        <fullName evidence="3">phosphatidylserine decarboxylase</fullName>
        <ecNumber evidence="3">4.1.1.65</ecNumber>
    </recommendedName>
</protein>
<comment type="caution">
    <text evidence="13">The sequence shown here is derived from an EMBL/GenBank/DDBJ whole genome shotgun (WGS) entry which is preliminary data.</text>
</comment>
<evidence type="ECO:0000256" key="1">
    <source>
        <dbReference type="ARBA" id="ARBA00001928"/>
    </source>
</evidence>
<dbReference type="EC" id="4.1.1.65" evidence="3"/>
<dbReference type="Pfam" id="PF02666">
    <property type="entry name" value="PS_Dcarbxylase"/>
    <property type="match status" value="1"/>
</dbReference>
<dbReference type="NCBIfam" id="TIGR00163">
    <property type="entry name" value="PS_decarb"/>
    <property type="match status" value="1"/>
</dbReference>
<comment type="pathway">
    <text evidence="12">Phospholipid metabolism; phosphatidylethanolamine biosynthesis.</text>
</comment>
<evidence type="ECO:0000256" key="10">
    <source>
        <dbReference type="ARBA" id="ARBA00023264"/>
    </source>
</evidence>
<proteinExistence type="predicted"/>
<evidence type="ECO:0000256" key="4">
    <source>
        <dbReference type="ARBA" id="ARBA00022516"/>
    </source>
</evidence>
<organism evidence="13 14">
    <name type="scientific">Archangium gephyra</name>
    <dbReference type="NCBI Taxonomy" id="48"/>
    <lineage>
        <taxon>Bacteria</taxon>
        <taxon>Pseudomonadati</taxon>
        <taxon>Myxococcota</taxon>
        <taxon>Myxococcia</taxon>
        <taxon>Myxococcales</taxon>
        <taxon>Cystobacterineae</taxon>
        <taxon>Archangiaceae</taxon>
        <taxon>Archangium</taxon>
    </lineage>
</organism>
<keyword evidence="4" id="KW-0444">Lipid biosynthesis</keyword>
<keyword evidence="8" id="KW-0594">Phospholipid biosynthesis</keyword>
<gene>
    <name evidence="13" type="primary">psd</name>
    <name evidence="13" type="ORF">DI536_07390</name>
</gene>